<evidence type="ECO:0000256" key="2">
    <source>
        <dbReference type="SAM" id="MobiDB-lite"/>
    </source>
</evidence>
<organism evidence="5 6">
    <name type="scientific">Chironomus riparius</name>
    <dbReference type="NCBI Taxonomy" id="315576"/>
    <lineage>
        <taxon>Eukaryota</taxon>
        <taxon>Metazoa</taxon>
        <taxon>Ecdysozoa</taxon>
        <taxon>Arthropoda</taxon>
        <taxon>Hexapoda</taxon>
        <taxon>Insecta</taxon>
        <taxon>Pterygota</taxon>
        <taxon>Neoptera</taxon>
        <taxon>Endopterygota</taxon>
        <taxon>Diptera</taxon>
        <taxon>Nematocera</taxon>
        <taxon>Chironomoidea</taxon>
        <taxon>Chironomidae</taxon>
        <taxon>Chironominae</taxon>
        <taxon>Chironomus</taxon>
    </lineage>
</organism>
<dbReference type="InterPro" id="IPR036265">
    <property type="entry name" value="HIT-like_sf"/>
</dbReference>
<gene>
    <name evidence="5" type="ORF">CHIRRI_LOCUS2496</name>
</gene>
<evidence type="ECO:0000259" key="4">
    <source>
        <dbReference type="Pfam" id="PF04677"/>
    </source>
</evidence>
<dbReference type="GO" id="GO:0071014">
    <property type="term" value="C:post-mRNA release spliceosomal complex"/>
    <property type="evidence" value="ECO:0007669"/>
    <property type="project" value="TreeGrafter"/>
</dbReference>
<comment type="similarity">
    <text evidence="1">Belongs to the CWF19 family.</text>
</comment>
<evidence type="ECO:0000313" key="5">
    <source>
        <dbReference type="EMBL" id="CAG9799531.1"/>
    </source>
</evidence>
<evidence type="ECO:0000313" key="6">
    <source>
        <dbReference type="Proteomes" id="UP001153620"/>
    </source>
</evidence>
<evidence type="ECO:0000256" key="1">
    <source>
        <dbReference type="ARBA" id="ARBA00006795"/>
    </source>
</evidence>
<accession>A0A9N9WPV1</accession>
<dbReference type="OrthoDB" id="444325at2759"/>
<evidence type="ECO:0008006" key="7">
    <source>
        <dbReference type="Google" id="ProtNLM"/>
    </source>
</evidence>
<dbReference type="InterPro" id="IPR006768">
    <property type="entry name" value="Cwf19-like_C_dom-1"/>
</dbReference>
<dbReference type="InterPro" id="IPR040194">
    <property type="entry name" value="Cwf19-like"/>
</dbReference>
<dbReference type="InterPro" id="IPR006767">
    <property type="entry name" value="Cwf19-like_C_dom-2"/>
</dbReference>
<dbReference type="AlphaFoldDB" id="A0A9N9WPV1"/>
<dbReference type="SUPFAM" id="SSF54197">
    <property type="entry name" value="HIT-like"/>
    <property type="match status" value="1"/>
</dbReference>
<dbReference type="CDD" id="cd07380">
    <property type="entry name" value="MPP_CWF19_N"/>
    <property type="match status" value="1"/>
</dbReference>
<feature type="domain" description="Cwf19-like C-terminal" evidence="4">
    <location>
        <begin position="312"/>
        <end position="419"/>
    </location>
</feature>
<dbReference type="PANTHER" id="PTHR12072">
    <property type="entry name" value="CWF19, CELL CYCLE CONTROL PROTEIN"/>
    <property type="match status" value="1"/>
</dbReference>
<dbReference type="PANTHER" id="PTHR12072:SF4">
    <property type="entry name" value="CWF19-LIKE PROTEIN 1"/>
    <property type="match status" value="1"/>
</dbReference>
<dbReference type="Pfam" id="PF04676">
    <property type="entry name" value="CwfJ_C_2"/>
    <property type="match status" value="1"/>
</dbReference>
<dbReference type="GO" id="GO:0061632">
    <property type="term" value="F:RNA lariat debranching enzyme activator activity"/>
    <property type="evidence" value="ECO:0007669"/>
    <property type="project" value="TreeGrafter"/>
</dbReference>
<feature type="region of interest" description="Disordered" evidence="2">
    <location>
        <begin position="284"/>
        <end position="309"/>
    </location>
</feature>
<dbReference type="Proteomes" id="UP001153620">
    <property type="component" value="Chromosome 1"/>
</dbReference>
<dbReference type="Gene3D" id="3.30.428.10">
    <property type="entry name" value="HIT-like"/>
    <property type="match status" value="1"/>
</dbReference>
<proteinExistence type="inferred from homology"/>
<sequence length="530" mass="61371">MTEKLKVLVCGDIESNFDVIFDKVRNLNKKTPFAFLLCVGNFFTDGNYEALEKYKSGIKNIPIPTYILGPNSKAQEEIYNKLNINETNNEICPNLNYLGRKGVYTLSSKFTLAYLSGKQVPEGEDKEPWQFDKKDVLAVRNAALKNFSNIDDYRGIDFLLTSQWADGITESEEKDTSKLVSFLSLNVKPRYHFCALNDKHFEKLPFRLPAVNIRSIEPVSRFISLAKVNNPAKSKFLYAMNIQPLIEMRLTELMMKSTDEIECPYISMDFSTVIGEEKESSNAQFFWGSPSDNNEQNRRRQRNDQQQNKRFKPMIDQDKCWFCLQSPDIDKHLIISIGEHFYLALAKSPVNDYHVLIIPISHIQAVSHLTDELFQELDIFKKSIKKFYESLNMVAVFFERNYLTSHSIVNAVPISHDLEWQLPETLKDKAEEFSLSFETIPKITSPKDLPEKGAYFIVEFGQETQITRSMKHFPINFGRDFVCAEPLLNCESKVDWKNCKLPVHIEEDLVTKFKEAYKPFDFNDKEDDSD</sequence>
<dbReference type="Pfam" id="PF04677">
    <property type="entry name" value="CwfJ_C_1"/>
    <property type="match status" value="1"/>
</dbReference>
<feature type="domain" description="Cwf19-like protein C-terminal" evidence="3">
    <location>
        <begin position="447"/>
        <end position="522"/>
    </location>
</feature>
<keyword evidence="6" id="KW-1185">Reference proteome</keyword>
<reference evidence="5" key="1">
    <citation type="submission" date="2022-01" db="EMBL/GenBank/DDBJ databases">
        <authorList>
            <person name="King R."/>
        </authorList>
    </citation>
    <scope>NUCLEOTIDE SEQUENCE</scope>
</reference>
<evidence type="ECO:0000259" key="3">
    <source>
        <dbReference type="Pfam" id="PF04676"/>
    </source>
</evidence>
<dbReference type="GO" id="GO:0000398">
    <property type="term" value="P:mRNA splicing, via spliceosome"/>
    <property type="evidence" value="ECO:0007669"/>
    <property type="project" value="TreeGrafter"/>
</dbReference>
<dbReference type="EMBL" id="OU895877">
    <property type="protein sequence ID" value="CAG9799531.1"/>
    <property type="molecule type" value="Genomic_DNA"/>
</dbReference>
<protein>
    <recommendedName>
        <fullName evidence="7">CWF19-like protein 1</fullName>
    </recommendedName>
</protein>
<reference evidence="5" key="2">
    <citation type="submission" date="2022-10" db="EMBL/GenBank/DDBJ databases">
        <authorList>
            <consortium name="ENA_rothamsted_submissions"/>
            <consortium name="culmorum"/>
            <person name="King R."/>
        </authorList>
    </citation>
    <scope>NUCLEOTIDE SEQUENCE</scope>
</reference>
<name>A0A9N9WPV1_9DIPT</name>